<dbReference type="InterPro" id="IPR000182">
    <property type="entry name" value="GNAT_dom"/>
</dbReference>
<evidence type="ECO:0000259" key="1">
    <source>
        <dbReference type="PROSITE" id="PS51186"/>
    </source>
</evidence>
<dbReference type="EMBL" id="CP041186">
    <property type="protein sequence ID" value="QDG53957.1"/>
    <property type="molecule type" value="Genomic_DNA"/>
</dbReference>
<dbReference type="InterPro" id="IPR016181">
    <property type="entry name" value="Acyl_CoA_acyltransferase"/>
</dbReference>
<dbReference type="Proteomes" id="UP000315995">
    <property type="component" value="Chromosome"/>
</dbReference>
<sequence length="296" mass="33864">MLQISFKRVKPGKVDKLRTWMRELKDRREEIFASFEQEGVRSEKAWLLEDDDGYVLVYAIEAEDLEQARRVYAESTLPIDLEHRAIQRDTLGKRVEPELLLDLTVDDMECDAPSDHIYSTGAHLRLRKPLMEDAPLRHKWFADPQVTRYLPLAGKDELPIEDIRDYLEMVTDSNRPVFDVSIELLDGVTIGSASYRDVVDGESAELSIVLGEAKARGRGLGREAMELMLDYGFDEMKLKHVWLVVRADNDVAVALFESLGFETAEVLEDAVVIDDVSYAKLRMELKSKDWKKGQTS</sequence>
<dbReference type="Pfam" id="PF13302">
    <property type="entry name" value="Acetyltransf_3"/>
    <property type="match status" value="1"/>
</dbReference>
<dbReference type="Gene3D" id="3.40.630.30">
    <property type="match status" value="1"/>
</dbReference>
<dbReference type="Pfam" id="PF19673">
    <property type="entry name" value="DUF6176"/>
    <property type="match status" value="1"/>
</dbReference>
<protein>
    <submittedName>
        <fullName evidence="2">GNAT family N-acetyltransferase</fullName>
    </submittedName>
</protein>
<accession>A0A4Y6Q150</accession>
<dbReference type="PANTHER" id="PTHR43415:SF3">
    <property type="entry name" value="GNAT-FAMILY ACETYLTRANSFERASE"/>
    <property type="match status" value="1"/>
</dbReference>
<dbReference type="InterPro" id="IPR046174">
    <property type="entry name" value="DUF6176"/>
</dbReference>
<dbReference type="PROSITE" id="PS51186">
    <property type="entry name" value="GNAT"/>
    <property type="match status" value="1"/>
</dbReference>
<dbReference type="PANTHER" id="PTHR43415">
    <property type="entry name" value="SPERMIDINE N(1)-ACETYLTRANSFERASE"/>
    <property type="match status" value="1"/>
</dbReference>
<keyword evidence="3" id="KW-1185">Reference proteome</keyword>
<keyword evidence="2" id="KW-0808">Transferase</keyword>
<dbReference type="AlphaFoldDB" id="A0A4Y6Q150"/>
<accession>A0A5B8YDE5</accession>
<feature type="domain" description="N-acetyltransferase" evidence="1">
    <location>
        <begin position="124"/>
        <end position="283"/>
    </location>
</feature>
<dbReference type="GO" id="GO:0016747">
    <property type="term" value="F:acyltransferase activity, transferring groups other than amino-acyl groups"/>
    <property type="evidence" value="ECO:0007669"/>
    <property type="project" value="InterPro"/>
</dbReference>
<dbReference type="SUPFAM" id="SSF55729">
    <property type="entry name" value="Acyl-CoA N-acyltransferases (Nat)"/>
    <property type="match status" value="1"/>
</dbReference>
<gene>
    <name evidence="2" type="ORF">FIV42_25405</name>
</gene>
<organism evidence="2 3">
    <name type="scientific">Persicimonas caeni</name>
    <dbReference type="NCBI Taxonomy" id="2292766"/>
    <lineage>
        <taxon>Bacteria</taxon>
        <taxon>Deltaproteobacteria</taxon>
        <taxon>Bradymonadales</taxon>
        <taxon>Bradymonadaceae</taxon>
        <taxon>Persicimonas</taxon>
    </lineage>
</organism>
<dbReference type="OrthoDB" id="9801656at2"/>
<evidence type="ECO:0000313" key="3">
    <source>
        <dbReference type="Proteomes" id="UP000315995"/>
    </source>
</evidence>
<reference evidence="2 3" key="1">
    <citation type="submission" date="2019-06" db="EMBL/GenBank/DDBJ databases">
        <title>Persicimonas caeni gen. nov., sp. nov., a predatory bacterium isolated from solar saltern.</title>
        <authorList>
            <person name="Wang S."/>
        </authorList>
    </citation>
    <scope>NUCLEOTIDE SEQUENCE [LARGE SCALE GENOMIC DNA]</scope>
    <source>
        <strain evidence="2 3">YN101</strain>
    </source>
</reference>
<name>A0A4Y6Q150_PERCE</name>
<evidence type="ECO:0000313" key="2">
    <source>
        <dbReference type="EMBL" id="QDG53957.1"/>
    </source>
</evidence>
<proteinExistence type="predicted"/>
<dbReference type="RefSeq" id="WP_141200407.1">
    <property type="nucleotide sequence ID" value="NZ_CP041186.1"/>
</dbReference>